<protein>
    <submittedName>
        <fullName evidence="2">Uncharacterized protein</fullName>
    </submittedName>
</protein>
<evidence type="ECO:0000313" key="2">
    <source>
        <dbReference type="WBParaSite" id="ES5_v2.g17184.t1"/>
    </source>
</evidence>
<accession>A0AC34FIY5</accession>
<name>A0AC34FIY5_9BILA</name>
<dbReference type="Proteomes" id="UP000887579">
    <property type="component" value="Unplaced"/>
</dbReference>
<organism evidence="1 2">
    <name type="scientific">Panagrolaimus sp. ES5</name>
    <dbReference type="NCBI Taxonomy" id="591445"/>
    <lineage>
        <taxon>Eukaryota</taxon>
        <taxon>Metazoa</taxon>
        <taxon>Ecdysozoa</taxon>
        <taxon>Nematoda</taxon>
        <taxon>Chromadorea</taxon>
        <taxon>Rhabditida</taxon>
        <taxon>Tylenchina</taxon>
        <taxon>Panagrolaimomorpha</taxon>
        <taxon>Panagrolaimoidea</taxon>
        <taxon>Panagrolaimidae</taxon>
        <taxon>Panagrolaimus</taxon>
    </lineage>
</organism>
<reference evidence="2" key="1">
    <citation type="submission" date="2022-11" db="UniProtKB">
        <authorList>
            <consortium name="WormBaseParasite"/>
        </authorList>
    </citation>
    <scope>IDENTIFICATION</scope>
</reference>
<proteinExistence type="predicted"/>
<evidence type="ECO:0000313" key="1">
    <source>
        <dbReference type="Proteomes" id="UP000887579"/>
    </source>
</evidence>
<dbReference type="WBParaSite" id="ES5_v2.g17184.t1">
    <property type="protein sequence ID" value="ES5_v2.g17184.t1"/>
    <property type="gene ID" value="ES5_v2.g17184"/>
</dbReference>
<sequence length="277" mass="31331">MLCEPFRCLKTEKVECKSNIQLEECNKSNEWITGFIGKNNGTHDLMEVECCHYKDIIFTAFVKKFNVTAGNAFNHDIVVENERLIAIDFINNVKKIETSKDSSTYSFSVYRMRCPSADTNNSSTNVALDEHIHDFANTKIDSKEKAELFASTLKYIIAELDKRSKFDNITALKTNATSNETASLMQNHPMFESISSKEEAVLQAAAMRLVASELARGPYGNVFNDINEQPVSRPVATTPSIPFYYRGKKVKNANYPTYRRPFDDVHGPNFSSLDVFS</sequence>